<protein>
    <submittedName>
        <fullName evidence="1">Uncharacterized protein</fullName>
    </submittedName>
</protein>
<dbReference type="KEGG" id="amu:Amuc_1149"/>
<dbReference type="Proteomes" id="UP000001031">
    <property type="component" value="Chromosome"/>
</dbReference>
<reference evidence="2" key="1">
    <citation type="journal article" date="2011" name="PLoS ONE">
        <title>The genome of Akkermansia muciniphila, a dedicated intestinal mucin degrader, and its use in exploring intestinal metagenomes.</title>
        <authorList>
            <person name="van Passel M.W."/>
            <person name="Kant R."/>
            <person name="Zoetendal E.G."/>
            <person name="Plugge C.M."/>
            <person name="Derrien M."/>
            <person name="Malfatti S.A."/>
            <person name="Chain P.S."/>
            <person name="Woyke T."/>
            <person name="Palva A."/>
            <person name="de Vos W.M."/>
            <person name="Smidt H."/>
        </authorList>
    </citation>
    <scope>NUCLEOTIDE SEQUENCE [LARGE SCALE GENOMIC DNA]</scope>
    <source>
        <strain evidence="2">ATCC BAA-835 / DSM 22959 / JCM 33894 / BCRC 81048 / CCUG 64013 / CIP 107961 / Muc</strain>
    </source>
</reference>
<organism evidence="1 2">
    <name type="scientific">Akkermansia muciniphila (strain ATCC BAA-835 / DSM 22959 / JCM 33894 / BCRC 81048 / CCUG 64013 / CIP 107961 / Muc)</name>
    <dbReference type="NCBI Taxonomy" id="349741"/>
    <lineage>
        <taxon>Bacteria</taxon>
        <taxon>Pseudomonadati</taxon>
        <taxon>Verrucomicrobiota</taxon>
        <taxon>Verrucomicrobiia</taxon>
        <taxon>Verrucomicrobiales</taxon>
        <taxon>Akkermansiaceae</taxon>
        <taxon>Akkermansia</taxon>
    </lineage>
</organism>
<keyword evidence="2" id="KW-1185">Reference proteome</keyword>
<dbReference type="HOGENOM" id="CLU_1412549_0_0_0"/>
<proteinExistence type="predicted"/>
<dbReference type="EMBL" id="CP001071">
    <property type="protein sequence ID" value="ACD04975.1"/>
    <property type="molecule type" value="Genomic_DNA"/>
</dbReference>
<dbReference type="AlphaFoldDB" id="B2UR90"/>
<evidence type="ECO:0000313" key="1">
    <source>
        <dbReference type="EMBL" id="ACD04975.1"/>
    </source>
</evidence>
<evidence type="ECO:0000313" key="2">
    <source>
        <dbReference type="Proteomes" id="UP000001031"/>
    </source>
</evidence>
<gene>
    <name evidence="1" type="ordered locus">Amuc_1149</name>
</gene>
<dbReference type="PaxDb" id="349741-Amuc_1149"/>
<sequence length="192" mass="22431">MTTVAQPLKPVFVRVADPLNPESPQSREKIRDLSQQQRQQLAGYIVHSANWEQMTRKEFELIRSGRGQEGLSMDHWSSDSYFNRMTVPYIRSSSKDEDILSLLQNNEDGEVILSRANLFELVAENYIEHYPDDKKGWDFLWFFMGEDVDEIPFCSIIKEMIIKRNLDRFSYGKKILDMIGDSSIRKNDGRCL</sequence>
<name>B2UR90_AKKM8</name>
<accession>B2UR90</accession>